<dbReference type="SUPFAM" id="SSF49464">
    <property type="entry name" value="Carboxypeptidase regulatory domain-like"/>
    <property type="match status" value="1"/>
</dbReference>
<evidence type="ECO:0000313" key="1">
    <source>
        <dbReference type="EMBL" id="TDD76463.1"/>
    </source>
</evidence>
<dbReference type="Proteomes" id="UP000295278">
    <property type="component" value="Unassembled WGS sequence"/>
</dbReference>
<dbReference type="EMBL" id="SMFM01000003">
    <property type="protein sequence ID" value="TDD76463.1"/>
    <property type="molecule type" value="Genomic_DNA"/>
</dbReference>
<reference evidence="1 2" key="1">
    <citation type="submission" date="2019-03" db="EMBL/GenBank/DDBJ databases">
        <title>Flavobacterium AT-3-2 sp. nov., isolated from arctic soil.</title>
        <authorList>
            <person name="Chaudhary D.K."/>
        </authorList>
    </citation>
    <scope>NUCLEOTIDE SEQUENCE [LARGE SCALE GENOMIC DNA]</scope>
    <source>
        <strain evidence="1 2">AT-3-2</strain>
    </source>
</reference>
<dbReference type="Gene3D" id="2.60.40.1120">
    <property type="entry name" value="Carboxypeptidase-like, regulatory domain"/>
    <property type="match status" value="1"/>
</dbReference>
<dbReference type="RefSeq" id="WP_131909580.1">
    <property type="nucleotide sequence ID" value="NZ_SMFM01000003.1"/>
</dbReference>
<sequence length="876" mass="100947">MRIVFWLLLFLGNCLYSQTIIKGEVLDIRGKVIVNASVSIYKKSSSAIIAYAITDSKGMFAITLVSPDPEVDLEVRCMGYETVVSAINNSTQIKNFILSEKSFVLKEVSVKAAPILQKGDTLRYLVNSFSKEQDRSIGDVLKRMPGIEVLPDGKILYQGKAINKYYIEGLDLLEGKYNLANDNLPYQEVSQVQILENHQPIKTLDSLQFSDRTALNIKLKNTYTFTGQARIGTGFSPLLWDANITPMLFSKKRQMLTTYQTNNTGDNVALQLKKLTIEDLLNQFENNSEKIDWLAVQQLANPKFSEKRWLDNSIHLLSSNYLQKLKKDYELRVNVSYLNDYQQQKGFTNTQFFTPSGTIDLLEEKYNQFYYNSLQTNFTLQKNTTKNYFKNSLEFQGFWDSQRGNIVLNNEGLKQELSNEYFRFSNNLKSIFSIGKQKVVLFSYLGLNKTPQELRVNPGQFEGLLNENKPYNSVTQHIDLLTYYTNNSLSMIKAVKYFTLESKVGLQLENQKLNSNITTSTNSVLSPDFSNTLDWFRSKLYVDLNTQFKKANWRFELSTPINFHAYTIKDIPLQLAEAVNQTTFEPRLTVNYDVNSYWKINSSAGISNQFGTINQLHYGYILQNYRSIKRIDSPLPQSKIQNYNVGISFRNSVKSLFFNTSYSNVQSENNLLYQSEVSPNGAVSIDAIEQLNTRYSHNFSTRIGKYVSAFKSNVALNSSFVLQESQQIINANLVDIANQNLILGSKIDTDLTDWLNLEYAGRWMFSNNKLEELKQPLVKQQNHVLNLNFNLKSKQYVGLKTEYINTTLFNERNENVFADFIYRYTIQKKKIDFEMQVNNVFGTNNFETINVSDFSYVATNFMLRPRQLLFKVRFSL</sequence>
<dbReference type="OrthoDB" id="603275at2"/>
<dbReference type="AlphaFoldDB" id="A0A4R5AUP7"/>
<name>A0A4R5AUP7_9FLAO</name>
<dbReference type="SUPFAM" id="SSF56935">
    <property type="entry name" value="Porins"/>
    <property type="match status" value="1"/>
</dbReference>
<accession>A0A4R5AUP7</accession>
<dbReference type="InterPro" id="IPR008969">
    <property type="entry name" value="CarboxyPept-like_regulatory"/>
</dbReference>
<organism evidence="1 2">
    <name type="scientific">Flavobacterium caseinilyticum</name>
    <dbReference type="NCBI Taxonomy" id="2541732"/>
    <lineage>
        <taxon>Bacteria</taxon>
        <taxon>Pseudomonadati</taxon>
        <taxon>Bacteroidota</taxon>
        <taxon>Flavobacteriia</taxon>
        <taxon>Flavobacteriales</taxon>
        <taxon>Flavobacteriaceae</taxon>
        <taxon>Flavobacterium</taxon>
    </lineage>
</organism>
<comment type="caution">
    <text evidence="1">The sequence shown here is derived from an EMBL/GenBank/DDBJ whole genome shotgun (WGS) entry which is preliminary data.</text>
</comment>
<gene>
    <name evidence="1" type="ORF">E0F89_09605</name>
</gene>
<evidence type="ECO:0000313" key="2">
    <source>
        <dbReference type="Proteomes" id="UP000295278"/>
    </source>
</evidence>
<keyword evidence="2" id="KW-1185">Reference proteome</keyword>
<protein>
    <recommendedName>
        <fullName evidence="3">Carboxypeptidase-like regulatory domain-containing protein</fullName>
    </recommendedName>
</protein>
<evidence type="ECO:0008006" key="3">
    <source>
        <dbReference type="Google" id="ProtNLM"/>
    </source>
</evidence>
<proteinExistence type="predicted"/>
<dbReference type="Pfam" id="PF13715">
    <property type="entry name" value="CarbopepD_reg_2"/>
    <property type="match status" value="1"/>
</dbReference>